<dbReference type="Gene3D" id="3.40.50.150">
    <property type="entry name" value="Vaccinia Virus protein VP39"/>
    <property type="match status" value="1"/>
</dbReference>
<dbReference type="InterPro" id="IPR013216">
    <property type="entry name" value="Methyltransf_11"/>
</dbReference>
<dbReference type="HAMAP" id="MF_00835">
    <property type="entry name" value="BioC"/>
    <property type="match status" value="1"/>
</dbReference>
<evidence type="ECO:0000259" key="8">
    <source>
        <dbReference type="Pfam" id="PF08241"/>
    </source>
</evidence>
<organism evidence="9">
    <name type="scientific">mine drainage metagenome</name>
    <dbReference type="NCBI Taxonomy" id="410659"/>
    <lineage>
        <taxon>unclassified sequences</taxon>
        <taxon>metagenomes</taxon>
        <taxon>ecological metagenomes</taxon>
    </lineage>
</organism>
<comment type="catalytic activity">
    <reaction evidence="1">
        <text>malonyl-[ACP] + S-adenosyl-L-methionine = malonyl-[ACP] methyl ester + S-adenosyl-L-homocysteine</text>
        <dbReference type="Rhea" id="RHEA:17105"/>
        <dbReference type="Rhea" id="RHEA-COMP:9623"/>
        <dbReference type="Rhea" id="RHEA-COMP:9954"/>
        <dbReference type="ChEBI" id="CHEBI:57856"/>
        <dbReference type="ChEBI" id="CHEBI:59789"/>
        <dbReference type="ChEBI" id="CHEBI:78449"/>
        <dbReference type="ChEBI" id="CHEBI:78845"/>
        <dbReference type="EC" id="2.1.1.197"/>
    </reaction>
</comment>
<keyword evidence="6" id="KW-0949">S-adenosyl-L-methionine</keyword>
<keyword evidence="4 9" id="KW-0489">Methyltransferase</keyword>
<sequence>MQDSYTMDKARIRASFDRAARGYDAAAILQQEVRRRMLARLDYLKVAPLAILDAGAGTGHASRALAARYPGCHVLALDLAIGMLRMSAANDAWWRRLVRRPQAAVCGDIERLPLATASMDMIWSSLAIQWCNDLDSAFSGMARVLRPDGLLTFSTLGPDTLKELRTATAADQEHVHVSRFIDMHDIGDALVRNGFTAPVLDVENFVLTYDDVLGVMRDLKAIGAHNAAQGRRRGLVGKGFLQQLTDRYEKFRDDGKLPATFEVVYGHAWKSPAADLPMGASPIRIHRRA</sequence>
<dbReference type="InterPro" id="IPR029063">
    <property type="entry name" value="SAM-dependent_MTases_sf"/>
</dbReference>
<dbReference type="InterPro" id="IPR011814">
    <property type="entry name" value="BioC"/>
</dbReference>
<dbReference type="EC" id="2.1.1.197" evidence="3"/>
<comment type="pathway">
    <text evidence="2">Cofactor biosynthesis; biotin biosynthesis.</text>
</comment>
<dbReference type="PANTHER" id="PTHR13090:SF1">
    <property type="entry name" value="ARGININE-HYDROXYLASE NDUFAF5, MITOCHONDRIAL"/>
    <property type="match status" value="1"/>
</dbReference>
<dbReference type="InterPro" id="IPR050602">
    <property type="entry name" value="Malonyl-ACP_OMT"/>
</dbReference>
<keyword evidence="5 9" id="KW-0808">Transferase</keyword>
<accession>A0A1J5R2B1</accession>
<evidence type="ECO:0000256" key="1">
    <source>
        <dbReference type="ARBA" id="ARBA00000852"/>
    </source>
</evidence>
<dbReference type="UniPathway" id="UPA00078"/>
<evidence type="ECO:0000256" key="6">
    <source>
        <dbReference type="ARBA" id="ARBA00022691"/>
    </source>
</evidence>
<evidence type="ECO:0000256" key="5">
    <source>
        <dbReference type="ARBA" id="ARBA00022679"/>
    </source>
</evidence>
<gene>
    <name evidence="9" type="primary">bioC_17</name>
    <name evidence="9" type="ORF">GALL_320650</name>
</gene>
<dbReference type="GO" id="GO:0008757">
    <property type="term" value="F:S-adenosylmethionine-dependent methyltransferase activity"/>
    <property type="evidence" value="ECO:0007669"/>
    <property type="project" value="InterPro"/>
</dbReference>
<evidence type="ECO:0000256" key="7">
    <source>
        <dbReference type="ARBA" id="ARBA00022756"/>
    </source>
</evidence>
<dbReference type="SUPFAM" id="SSF53335">
    <property type="entry name" value="S-adenosyl-L-methionine-dependent methyltransferases"/>
    <property type="match status" value="1"/>
</dbReference>
<dbReference type="EMBL" id="MLJW01000501">
    <property type="protein sequence ID" value="OIQ86084.1"/>
    <property type="molecule type" value="Genomic_DNA"/>
</dbReference>
<dbReference type="GO" id="GO:0102130">
    <property type="term" value="F:malonyl-CoA methyltransferase activity"/>
    <property type="evidence" value="ECO:0007669"/>
    <property type="project" value="UniProtKB-EC"/>
</dbReference>
<dbReference type="CDD" id="cd02440">
    <property type="entry name" value="AdoMet_MTases"/>
    <property type="match status" value="1"/>
</dbReference>
<reference evidence="9" key="1">
    <citation type="submission" date="2016-10" db="EMBL/GenBank/DDBJ databases">
        <title>Sequence of Gallionella enrichment culture.</title>
        <authorList>
            <person name="Poehlein A."/>
            <person name="Muehling M."/>
            <person name="Daniel R."/>
        </authorList>
    </citation>
    <scope>NUCLEOTIDE SEQUENCE</scope>
</reference>
<protein>
    <recommendedName>
        <fullName evidence="3">malonyl-[acyl-carrier protein] O-methyltransferase</fullName>
        <ecNumber evidence="3">2.1.1.197</ecNumber>
    </recommendedName>
</protein>
<comment type="caution">
    <text evidence="9">The sequence shown here is derived from an EMBL/GenBank/DDBJ whole genome shotgun (WGS) entry which is preliminary data.</text>
</comment>
<evidence type="ECO:0000313" key="9">
    <source>
        <dbReference type="EMBL" id="OIQ86084.1"/>
    </source>
</evidence>
<dbReference type="NCBIfam" id="TIGR02072">
    <property type="entry name" value="BioC"/>
    <property type="match status" value="1"/>
</dbReference>
<evidence type="ECO:0000256" key="3">
    <source>
        <dbReference type="ARBA" id="ARBA00012327"/>
    </source>
</evidence>
<name>A0A1J5R2B1_9ZZZZ</name>
<evidence type="ECO:0000256" key="4">
    <source>
        <dbReference type="ARBA" id="ARBA00022603"/>
    </source>
</evidence>
<dbReference type="GO" id="GO:0010340">
    <property type="term" value="F:carboxyl-O-methyltransferase activity"/>
    <property type="evidence" value="ECO:0007669"/>
    <property type="project" value="InterPro"/>
</dbReference>
<proteinExistence type="inferred from homology"/>
<keyword evidence="7" id="KW-0093">Biotin biosynthesis</keyword>
<dbReference type="AlphaFoldDB" id="A0A1J5R2B1"/>
<dbReference type="Pfam" id="PF08241">
    <property type="entry name" value="Methyltransf_11"/>
    <property type="match status" value="1"/>
</dbReference>
<feature type="domain" description="Methyltransferase type 11" evidence="8">
    <location>
        <begin position="52"/>
        <end position="152"/>
    </location>
</feature>
<dbReference type="PANTHER" id="PTHR13090">
    <property type="entry name" value="ARGININE-HYDROXYLASE NDUFAF5, MITOCHONDRIAL"/>
    <property type="match status" value="1"/>
</dbReference>
<evidence type="ECO:0000256" key="2">
    <source>
        <dbReference type="ARBA" id="ARBA00004746"/>
    </source>
</evidence>
<dbReference type="GO" id="GO:0032259">
    <property type="term" value="P:methylation"/>
    <property type="evidence" value="ECO:0007669"/>
    <property type="project" value="UniProtKB-KW"/>
</dbReference>
<dbReference type="GO" id="GO:0009102">
    <property type="term" value="P:biotin biosynthetic process"/>
    <property type="evidence" value="ECO:0007669"/>
    <property type="project" value="UniProtKB-UniPathway"/>
</dbReference>